<organism evidence="4 5">
    <name type="scientific">Candolleomyces eurysporus</name>
    <dbReference type="NCBI Taxonomy" id="2828524"/>
    <lineage>
        <taxon>Eukaryota</taxon>
        <taxon>Fungi</taxon>
        <taxon>Dikarya</taxon>
        <taxon>Basidiomycota</taxon>
        <taxon>Agaricomycotina</taxon>
        <taxon>Agaricomycetes</taxon>
        <taxon>Agaricomycetidae</taxon>
        <taxon>Agaricales</taxon>
        <taxon>Agaricineae</taxon>
        <taxon>Psathyrellaceae</taxon>
        <taxon>Candolleomyces</taxon>
    </lineage>
</organism>
<dbReference type="Pfam" id="PF03368">
    <property type="entry name" value="Dicer_dimer"/>
    <property type="match status" value="1"/>
</dbReference>
<name>A0A9W8JBS9_9AGAR</name>
<accession>A0A9W8JBS9</accession>
<dbReference type="GO" id="GO:0016891">
    <property type="term" value="F:RNA endonuclease activity producing 5'-phosphomonoesters, hydrolytic mechanism"/>
    <property type="evidence" value="ECO:0007669"/>
    <property type="project" value="InterPro"/>
</dbReference>
<evidence type="ECO:0000256" key="2">
    <source>
        <dbReference type="PROSITE-ProRule" id="PRU00657"/>
    </source>
</evidence>
<protein>
    <recommendedName>
        <fullName evidence="3">Dicer dsRNA-binding fold domain-containing protein</fullName>
    </recommendedName>
</protein>
<dbReference type="OrthoDB" id="3057251at2759"/>
<dbReference type="AlphaFoldDB" id="A0A9W8JBS9"/>
<dbReference type="InterPro" id="IPR038248">
    <property type="entry name" value="Dicer_dimer_sf"/>
</dbReference>
<keyword evidence="1" id="KW-0378">Hydrolase</keyword>
<dbReference type="GO" id="GO:0003723">
    <property type="term" value="F:RNA binding"/>
    <property type="evidence" value="ECO:0007669"/>
    <property type="project" value="UniProtKB-UniRule"/>
</dbReference>
<dbReference type="EMBL" id="JANBPK010000806">
    <property type="protein sequence ID" value="KAJ2931767.1"/>
    <property type="molecule type" value="Genomic_DNA"/>
</dbReference>
<keyword evidence="2" id="KW-0694">RNA-binding</keyword>
<evidence type="ECO:0000313" key="4">
    <source>
        <dbReference type="EMBL" id="KAJ2931767.1"/>
    </source>
</evidence>
<dbReference type="InterPro" id="IPR005034">
    <property type="entry name" value="Dicer_dimerisation"/>
</dbReference>
<feature type="domain" description="Dicer dsRNA-binding fold" evidence="3">
    <location>
        <begin position="1"/>
        <end position="95"/>
    </location>
</feature>
<gene>
    <name evidence="4" type="ORF">H1R20_g5455</name>
</gene>
<sequence>MVLISLVSHLREELPFPEGQSLFDFQLVKGKKPQGTQFTCSVHLPGTSVDGTTGSAAQSVYLARRSASFEACKRLLAMGVLDHRMVPLPSSLVPQVHGLENLEGAKVAGTRRYPVKQPDFWRKGKTGPASVLYPMVLAVESHQAQYAPIVFLTRQPLPPLLEFNLFASGNRIVVRGFRGAPFEVDDDRMNTIRGFSMRVFRSFLNKPLDCAMENMSYFLAPLVSSWQAKDTHGLSLPQLESSLNWDLMGQASDSWIAPIRHGSVEELEEDLADAVIQDRWIEFTRRYHVVKVRTDMSPLSKPEPTEVRHSHTSEA</sequence>
<evidence type="ECO:0000313" key="5">
    <source>
        <dbReference type="Proteomes" id="UP001140091"/>
    </source>
</evidence>
<evidence type="ECO:0000256" key="1">
    <source>
        <dbReference type="ARBA" id="ARBA00022801"/>
    </source>
</evidence>
<feature type="non-terminal residue" evidence="4">
    <location>
        <position position="315"/>
    </location>
</feature>
<dbReference type="Gene3D" id="3.30.160.380">
    <property type="entry name" value="Dicer dimerisation domain"/>
    <property type="match status" value="1"/>
</dbReference>
<proteinExistence type="predicted"/>
<dbReference type="Proteomes" id="UP001140091">
    <property type="component" value="Unassembled WGS sequence"/>
</dbReference>
<keyword evidence="5" id="KW-1185">Reference proteome</keyword>
<dbReference type="PROSITE" id="PS51327">
    <property type="entry name" value="DICER_DSRBF"/>
    <property type="match status" value="1"/>
</dbReference>
<comment type="caution">
    <text evidence="4">The sequence shown here is derived from an EMBL/GenBank/DDBJ whole genome shotgun (WGS) entry which is preliminary data.</text>
</comment>
<reference evidence="4" key="1">
    <citation type="submission" date="2022-06" db="EMBL/GenBank/DDBJ databases">
        <title>Genome Sequence of Candolleomyces eurysporus.</title>
        <authorList>
            <person name="Buettner E."/>
        </authorList>
    </citation>
    <scope>NUCLEOTIDE SEQUENCE</scope>
    <source>
        <strain evidence="4">VTCC 930004</strain>
    </source>
</reference>
<evidence type="ECO:0000259" key="3">
    <source>
        <dbReference type="PROSITE" id="PS51327"/>
    </source>
</evidence>